<gene>
    <name evidence="2" type="ORF">THIOM_002375</name>
</gene>
<dbReference type="GO" id="GO:0003677">
    <property type="term" value="F:DNA binding"/>
    <property type="evidence" value="ECO:0007669"/>
    <property type="project" value="InterPro"/>
</dbReference>
<dbReference type="Gene3D" id="3.90.1100.10">
    <property type="match status" value="1"/>
</dbReference>
<protein>
    <submittedName>
        <fullName evidence="2">DNA-directed RNA polymerase, beta subunit/140 kD subunit</fullName>
    </submittedName>
</protein>
<keyword evidence="3" id="KW-1185">Reference proteome</keyword>
<reference evidence="2 3" key="1">
    <citation type="submission" date="2016-05" db="EMBL/GenBank/DDBJ databases">
        <title>Single-cell genome of chain-forming Candidatus Thiomargarita nelsonii and comparison to other large sulfur-oxidizing bacteria.</title>
        <authorList>
            <person name="Winkel M."/>
            <person name="Salman V."/>
            <person name="Woyke T."/>
            <person name="Schulz-Vogt H."/>
            <person name="Richter M."/>
            <person name="Flood B."/>
            <person name="Bailey J."/>
            <person name="Amann R."/>
            <person name="Mussmann M."/>
        </authorList>
    </citation>
    <scope>NUCLEOTIDE SEQUENCE [LARGE SCALE GENOMIC DNA]</scope>
    <source>
        <strain evidence="2 3">THI036</strain>
    </source>
</reference>
<feature type="non-terminal residue" evidence="2">
    <location>
        <position position="276"/>
    </location>
</feature>
<dbReference type="GO" id="GO:0003899">
    <property type="term" value="F:DNA-directed RNA polymerase activity"/>
    <property type="evidence" value="ECO:0007669"/>
    <property type="project" value="InterPro"/>
</dbReference>
<organism evidence="2 3">
    <name type="scientific">Candidatus Thiomargarita nelsonii</name>
    <dbReference type="NCBI Taxonomy" id="1003181"/>
    <lineage>
        <taxon>Bacteria</taxon>
        <taxon>Pseudomonadati</taxon>
        <taxon>Pseudomonadota</taxon>
        <taxon>Gammaproteobacteria</taxon>
        <taxon>Thiotrichales</taxon>
        <taxon>Thiotrichaceae</taxon>
        <taxon>Thiomargarita</taxon>
    </lineage>
</organism>
<evidence type="ECO:0000313" key="2">
    <source>
        <dbReference type="EMBL" id="OAD21850.1"/>
    </source>
</evidence>
<dbReference type="GO" id="GO:0006351">
    <property type="term" value="P:DNA-templated transcription"/>
    <property type="evidence" value="ECO:0007669"/>
    <property type="project" value="InterPro"/>
</dbReference>
<dbReference type="EMBL" id="LUTY01001346">
    <property type="protein sequence ID" value="OAD21850.1"/>
    <property type="molecule type" value="Genomic_DNA"/>
</dbReference>
<dbReference type="SUPFAM" id="SSF64484">
    <property type="entry name" value="beta and beta-prime subunits of DNA dependent RNA-polymerase"/>
    <property type="match status" value="1"/>
</dbReference>
<keyword evidence="2" id="KW-0240">DNA-directed RNA polymerase</keyword>
<sequence length="276" mass="31299">MLGEFFDTHRIKRVGSDFFIVLNFEHLKEEVAPFDIKDFEGGVIVESGRRVTSKHLKQLDHSGITEQNISLVQQEDGHLESFLLGQRLAHDVLSPNTGEVLVKANDELTEEKLKLLLEDEVEGFETLYINDLDRLPVISDTLSLDSTTSPLEAQVEIYRMMRPGEPPTAEAAEILFHNLFFNEERYDLSAVGRMKFNRRIGRDELTGPGVLSTEDILAVLRTLLDIRSGSGVIDDIDHLGNRRIRSVGEMTENQFRIGLVRVERAVKERLNLAESE</sequence>
<dbReference type="InterPro" id="IPR037034">
    <property type="entry name" value="RNA_pol_Rpb2_2_sf"/>
</dbReference>
<name>A0A176S1F7_9GAMM</name>
<feature type="domain" description="RNA polymerase Rpb2" evidence="1">
    <location>
        <begin position="151"/>
        <end position="245"/>
    </location>
</feature>
<dbReference type="Proteomes" id="UP000076962">
    <property type="component" value="Unassembled WGS sequence"/>
</dbReference>
<dbReference type="Pfam" id="PF04561">
    <property type="entry name" value="RNA_pol_Rpb2_2"/>
    <property type="match status" value="1"/>
</dbReference>
<evidence type="ECO:0000313" key="3">
    <source>
        <dbReference type="Proteomes" id="UP000076962"/>
    </source>
</evidence>
<dbReference type="AlphaFoldDB" id="A0A176S1F7"/>
<dbReference type="Gene3D" id="3.90.1110.10">
    <property type="entry name" value="RNA polymerase Rpb2, domain 2"/>
    <property type="match status" value="1"/>
</dbReference>
<dbReference type="InterPro" id="IPR007642">
    <property type="entry name" value="RNA_pol_Rpb2_2"/>
</dbReference>
<accession>A0A176S1F7</accession>
<comment type="caution">
    <text evidence="2">The sequence shown here is derived from an EMBL/GenBank/DDBJ whole genome shotgun (WGS) entry which is preliminary data.</text>
</comment>
<evidence type="ECO:0000259" key="1">
    <source>
        <dbReference type="Pfam" id="PF04561"/>
    </source>
</evidence>
<keyword evidence="2" id="KW-0804">Transcription</keyword>
<proteinExistence type="predicted"/>
<dbReference type="PATRIC" id="fig|1003181.4.peg.3259"/>
<dbReference type="GO" id="GO:0000428">
    <property type="term" value="C:DNA-directed RNA polymerase complex"/>
    <property type="evidence" value="ECO:0007669"/>
    <property type="project" value="UniProtKB-KW"/>
</dbReference>